<keyword evidence="3" id="KW-0479">Metal-binding</keyword>
<evidence type="ECO:0000256" key="4">
    <source>
        <dbReference type="ARBA" id="ARBA00022771"/>
    </source>
</evidence>
<evidence type="ECO:0000256" key="5">
    <source>
        <dbReference type="ARBA" id="ARBA00022833"/>
    </source>
</evidence>
<gene>
    <name evidence="10" type="ORF">RR48_09258</name>
</gene>
<sequence>MNNLNNLDTEVEVTTLDLSGNEEIEINDGPVNLQNEDNEVQLKNTDYEHDAVSALKIDPAIIEARVVNSDCNNADPLPEQNEEQDAVSALKIDPAIIEARVVNNDCNNADALPEHNEEQEATAGGRDERLGFAECLASLQQSARLSITPQQCALLILYANHLKRQPPRNSPGECVFCKNNGESTAWYRSHTIKDRKGRVVCPILRAFRCPICGASGSRAHTPKHCPVNKYGYSA</sequence>
<protein>
    <submittedName>
        <fullName evidence="10">Nanos-like 3</fullName>
    </submittedName>
</protein>
<evidence type="ECO:0000313" key="11">
    <source>
        <dbReference type="Proteomes" id="UP000053240"/>
    </source>
</evidence>
<dbReference type="InterPro" id="IPR024161">
    <property type="entry name" value="Znf_nanos-typ"/>
</dbReference>
<evidence type="ECO:0000256" key="6">
    <source>
        <dbReference type="ARBA" id="ARBA00022845"/>
    </source>
</evidence>
<dbReference type="EMBL" id="KQ460397">
    <property type="protein sequence ID" value="KPJ15231.1"/>
    <property type="molecule type" value="Genomic_DNA"/>
</dbReference>
<proteinExistence type="inferred from homology"/>
<organism evidence="10 11">
    <name type="scientific">Papilio machaon</name>
    <name type="common">Old World swallowtail butterfly</name>
    <dbReference type="NCBI Taxonomy" id="76193"/>
    <lineage>
        <taxon>Eukaryota</taxon>
        <taxon>Metazoa</taxon>
        <taxon>Ecdysozoa</taxon>
        <taxon>Arthropoda</taxon>
        <taxon>Hexapoda</taxon>
        <taxon>Insecta</taxon>
        <taxon>Pterygota</taxon>
        <taxon>Neoptera</taxon>
        <taxon>Endopterygota</taxon>
        <taxon>Lepidoptera</taxon>
        <taxon>Glossata</taxon>
        <taxon>Ditrysia</taxon>
        <taxon>Papilionoidea</taxon>
        <taxon>Papilionidae</taxon>
        <taxon>Papilioninae</taxon>
        <taxon>Papilio</taxon>
    </lineage>
</organism>
<comment type="similarity">
    <text evidence="8">Belongs to the nanos family.</text>
</comment>
<dbReference type="AlphaFoldDB" id="A0A194RH22"/>
<dbReference type="Pfam" id="PF05741">
    <property type="entry name" value="zf-nanos"/>
    <property type="match status" value="1"/>
</dbReference>
<keyword evidence="6 8" id="KW-0810">Translation regulation</keyword>
<dbReference type="InterPro" id="IPR038129">
    <property type="entry name" value="Nanos_sf"/>
</dbReference>
<dbReference type="Proteomes" id="UP000053240">
    <property type="component" value="Unassembled WGS sequence"/>
</dbReference>
<dbReference type="InParanoid" id="A0A194RH22"/>
<dbReference type="STRING" id="76193.A0A194RH22"/>
<keyword evidence="11" id="KW-1185">Reference proteome</keyword>
<keyword evidence="5" id="KW-0862">Zinc</keyword>
<evidence type="ECO:0000259" key="9">
    <source>
        <dbReference type="PROSITE" id="PS51522"/>
    </source>
</evidence>
<feature type="domain" description="Nanos-type" evidence="9">
    <location>
        <begin position="173"/>
        <end position="227"/>
    </location>
</feature>
<dbReference type="GO" id="GO:0003723">
    <property type="term" value="F:RNA binding"/>
    <property type="evidence" value="ECO:0007669"/>
    <property type="project" value="UniProtKB-UniRule"/>
</dbReference>
<name>A0A194RH22_PAPMA</name>
<evidence type="ECO:0000256" key="7">
    <source>
        <dbReference type="ARBA" id="ARBA00022884"/>
    </source>
</evidence>
<evidence type="ECO:0000313" key="10">
    <source>
        <dbReference type="EMBL" id="KPJ15231.1"/>
    </source>
</evidence>
<dbReference type="PROSITE" id="PS51522">
    <property type="entry name" value="ZF_NANOS"/>
    <property type="match status" value="1"/>
</dbReference>
<keyword evidence="7 8" id="KW-0694">RNA-binding</keyword>
<comment type="subcellular location">
    <subcellularLocation>
        <location evidence="1">Cytoplasm</location>
    </subcellularLocation>
</comment>
<reference evidence="10 11" key="1">
    <citation type="journal article" date="2015" name="Nat. Commun.">
        <title>Outbred genome sequencing and CRISPR/Cas9 gene editing in butterflies.</title>
        <authorList>
            <person name="Li X."/>
            <person name="Fan D."/>
            <person name="Zhang W."/>
            <person name="Liu G."/>
            <person name="Zhang L."/>
            <person name="Zhao L."/>
            <person name="Fang X."/>
            <person name="Chen L."/>
            <person name="Dong Y."/>
            <person name="Chen Y."/>
            <person name="Ding Y."/>
            <person name="Zhao R."/>
            <person name="Feng M."/>
            <person name="Zhu Y."/>
            <person name="Feng Y."/>
            <person name="Jiang X."/>
            <person name="Zhu D."/>
            <person name="Xiang H."/>
            <person name="Feng X."/>
            <person name="Li S."/>
            <person name="Wang J."/>
            <person name="Zhang G."/>
            <person name="Kronforst M.R."/>
            <person name="Wang W."/>
        </authorList>
    </citation>
    <scope>NUCLEOTIDE SEQUENCE [LARGE SCALE GENOMIC DNA]</scope>
    <source>
        <strain evidence="10">Ya'a_city_454_Pm</strain>
        <tissue evidence="10">Whole body</tissue>
    </source>
</reference>
<dbReference type="GO" id="GO:0008270">
    <property type="term" value="F:zinc ion binding"/>
    <property type="evidence" value="ECO:0007669"/>
    <property type="project" value="UniProtKB-KW"/>
</dbReference>
<keyword evidence="2" id="KW-0963">Cytoplasm</keyword>
<dbReference type="GO" id="GO:0005737">
    <property type="term" value="C:cytoplasm"/>
    <property type="evidence" value="ECO:0007669"/>
    <property type="project" value="UniProtKB-SubCell"/>
</dbReference>
<evidence type="ECO:0000256" key="1">
    <source>
        <dbReference type="ARBA" id="ARBA00004496"/>
    </source>
</evidence>
<keyword evidence="4 8" id="KW-0863">Zinc-finger</keyword>
<dbReference type="GO" id="GO:0006417">
    <property type="term" value="P:regulation of translation"/>
    <property type="evidence" value="ECO:0007669"/>
    <property type="project" value="UniProtKB-UniRule"/>
</dbReference>
<accession>A0A194RH22</accession>
<evidence type="ECO:0000256" key="2">
    <source>
        <dbReference type="ARBA" id="ARBA00022490"/>
    </source>
</evidence>
<evidence type="ECO:0000256" key="8">
    <source>
        <dbReference type="PROSITE-ProRule" id="PRU00855"/>
    </source>
</evidence>
<dbReference type="PANTHER" id="PTHR12887">
    <property type="entry name" value="NANOS PROTEIN"/>
    <property type="match status" value="1"/>
</dbReference>
<dbReference type="InterPro" id="IPR008705">
    <property type="entry name" value="Nanos/Xcar2"/>
</dbReference>
<dbReference type="Gene3D" id="4.10.60.30">
    <property type="entry name" value="Nanos, RNA-binding domain"/>
    <property type="match status" value="1"/>
</dbReference>
<evidence type="ECO:0000256" key="3">
    <source>
        <dbReference type="ARBA" id="ARBA00022723"/>
    </source>
</evidence>